<dbReference type="Proteomes" id="UP000282125">
    <property type="component" value="Unassembled WGS sequence"/>
</dbReference>
<dbReference type="InterPro" id="IPR002218">
    <property type="entry name" value="MnmG-rel"/>
</dbReference>
<comment type="subcellular location">
    <subcellularLocation>
        <location evidence="11">Cytoplasm</location>
    </subcellularLocation>
</comment>
<dbReference type="FunFam" id="1.10.150.570:FF:000001">
    <property type="entry name" value="tRNA uridine 5-carboxymethylaminomethyl modification enzyme MnmG"/>
    <property type="match status" value="1"/>
</dbReference>
<keyword evidence="8 11" id="KW-0520">NAD</keyword>
<gene>
    <name evidence="11 13" type="primary">mnmG</name>
    <name evidence="11" type="synonym">gidA</name>
    <name evidence="13" type="ORF">EG244_02300</name>
</gene>
<comment type="caution">
    <text evidence="11">Lacks conserved residue(s) required for the propagation of feature annotation.</text>
</comment>
<dbReference type="InterPro" id="IPR004416">
    <property type="entry name" value="MnmG"/>
</dbReference>
<comment type="function">
    <text evidence="2 11">NAD-binding protein involved in the addition of a carboxymethylaminomethyl (cmnm) group at the wobble position (U34) of certain tRNAs, forming tRNA-cmnm(5)s(2)U34.</text>
</comment>
<evidence type="ECO:0000256" key="5">
    <source>
        <dbReference type="ARBA" id="ARBA00022630"/>
    </source>
</evidence>
<protein>
    <recommendedName>
        <fullName evidence="4 11">tRNA uridine 5-carboxymethylaminomethyl modification enzyme MnmG</fullName>
    </recommendedName>
    <alternativeName>
        <fullName evidence="10 11">Glucose-inhibited division protein A</fullName>
    </alternativeName>
</protein>
<dbReference type="RefSeq" id="WP_124963401.1">
    <property type="nucleotide sequence ID" value="NZ_RRAZ01000003.1"/>
</dbReference>
<dbReference type="GO" id="GO:0050660">
    <property type="term" value="F:flavin adenine dinucleotide binding"/>
    <property type="evidence" value="ECO:0007669"/>
    <property type="project" value="UniProtKB-UniRule"/>
</dbReference>
<evidence type="ECO:0000256" key="1">
    <source>
        <dbReference type="ARBA" id="ARBA00001974"/>
    </source>
</evidence>
<dbReference type="InterPro" id="IPR044920">
    <property type="entry name" value="MnmG_C_subdom_sf"/>
</dbReference>
<evidence type="ECO:0000256" key="10">
    <source>
        <dbReference type="ARBA" id="ARBA00031800"/>
    </source>
</evidence>
<dbReference type="SMART" id="SM01228">
    <property type="entry name" value="GIDA_assoc_3"/>
    <property type="match status" value="1"/>
</dbReference>
<name>A0A3P3DV66_9RHOB</name>
<dbReference type="NCBIfam" id="TIGR00136">
    <property type="entry name" value="mnmG_gidA"/>
    <property type="match status" value="1"/>
</dbReference>
<dbReference type="GO" id="GO:0030488">
    <property type="term" value="P:tRNA methylation"/>
    <property type="evidence" value="ECO:0007669"/>
    <property type="project" value="TreeGrafter"/>
</dbReference>
<dbReference type="InterPro" id="IPR026904">
    <property type="entry name" value="MnmG_C"/>
</dbReference>
<sequence length="623" mass="67788">MKHYDVVVVGGGHAGVEAADAAARMGAVTALISLKRDGIGVMSCNPAIGGLGKGHLVREVDAFDGIMARAGDMAGIQYRLLNRRKGPAVQGPRIQADRALYRQAVQTLLSRRQGLDIIEGEAVSFGLDGNRITGVELADGSFLQAKSVILTSGTFLNGVIHVGPERSAGGRVGDPASERLASMLREIAPGRGRLKTGTPPRLDGRTIAWDRLEVQQGDEEPMMLSFLNERPLVRQIACGITHTNERTHEIVRDNLSLSAMYGGHIEGVGPRYCPSIEDKIVRFSEKDSHQVFLEPEGLNDHTVYPNGISTSLPAHVQEAYVRSINGLEEVKILQAGYAIEYDYFDPCGLSRGLQVNSLRGLFFAGQINGTTGYEEAAAQGVLAGMNAVRYAREKDEIVLQRSDSYIGVMVDDLVTRGVTEPYRMFTSRAEYRLTLRVDNADQRLTSLGVELGLVGESRALAFAEKMARLDSGKAAMSAQGFSPRDLEAVGISVSKDGVRRTALEVMAFPEVTRAQIETLVPAVSEISGADFLQLHSQSLYAAYEDRQRAQVEIMRREEGQIIPAEFDYDTVSGLSNELKLKLQRARPESLAQAARIEGMTPAAIALIHIRIKMLSRARQEVSA</sequence>
<dbReference type="PANTHER" id="PTHR11806">
    <property type="entry name" value="GLUCOSE INHIBITED DIVISION PROTEIN A"/>
    <property type="match status" value="1"/>
</dbReference>
<evidence type="ECO:0000313" key="13">
    <source>
        <dbReference type="EMBL" id="RRH77874.1"/>
    </source>
</evidence>
<dbReference type="HAMAP" id="MF_00129">
    <property type="entry name" value="MnmG_GidA"/>
    <property type="match status" value="1"/>
</dbReference>
<dbReference type="Pfam" id="PF01134">
    <property type="entry name" value="GIDA"/>
    <property type="match status" value="1"/>
</dbReference>
<dbReference type="Pfam" id="PF21680">
    <property type="entry name" value="GIDA_C_1st"/>
    <property type="match status" value="1"/>
</dbReference>
<keyword evidence="14" id="KW-1185">Reference proteome</keyword>
<dbReference type="InterPro" id="IPR047001">
    <property type="entry name" value="MnmG_C_subdom"/>
</dbReference>
<evidence type="ECO:0000256" key="2">
    <source>
        <dbReference type="ARBA" id="ARBA00003717"/>
    </source>
</evidence>
<keyword evidence="11" id="KW-0963">Cytoplasm</keyword>
<comment type="cofactor">
    <cofactor evidence="1 11">
        <name>FAD</name>
        <dbReference type="ChEBI" id="CHEBI:57692"/>
    </cofactor>
</comment>
<dbReference type="PANTHER" id="PTHR11806:SF0">
    <property type="entry name" value="PROTEIN MTO1 HOMOLOG, MITOCHONDRIAL"/>
    <property type="match status" value="1"/>
</dbReference>
<dbReference type="OrthoDB" id="9815560at2"/>
<feature type="domain" description="tRNA uridine 5-carboxymethylaminomethyl modification enzyme C-terminal subdomain" evidence="12">
    <location>
        <begin position="538"/>
        <end position="609"/>
    </location>
</feature>
<reference evidence="13 14" key="1">
    <citation type="submission" date="2018-11" db="EMBL/GenBank/DDBJ databases">
        <title>Gemmobacter sp. nov., YIM 102744-1 draft genome.</title>
        <authorList>
            <person name="Li G."/>
            <person name="Jiang Y."/>
        </authorList>
    </citation>
    <scope>NUCLEOTIDE SEQUENCE [LARGE SCALE GENOMIC DNA]</scope>
    <source>
        <strain evidence="13 14">YIM 102744-1</strain>
    </source>
</reference>
<keyword evidence="5 11" id="KW-0285">Flavoprotein</keyword>
<comment type="subunit">
    <text evidence="9 11">Homodimer. Heterotetramer of two MnmE and two MnmG subunits.</text>
</comment>
<evidence type="ECO:0000256" key="9">
    <source>
        <dbReference type="ARBA" id="ARBA00025948"/>
    </source>
</evidence>
<feature type="binding site" evidence="11">
    <location>
        <begin position="10"/>
        <end position="15"/>
    </location>
    <ligand>
        <name>FAD</name>
        <dbReference type="ChEBI" id="CHEBI:57692"/>
    </ligand>
</feature>
<evidence type="ECO:0000256" key="7">
    <source>
        <dbReference type="ARBA" id="ARBA00022827"/>
    </source>
</evidence>
<dbReference type="Gene3D" id="1.10.150.570">
    <property type="entry name" value="GidA associated domain, C-terminal subdomain"/>
    <property type="match status" value="1"/>
</dbReference>
<proteinExistence type="inferred from homology"/>
<evidence type="ECO:0000313" key="14">
    <source>
        <dbReference type="Proteomes" id="UP000282125"/>
    </source>
</evidence>
<dbReference type="InterPro" id="IPR020595">
    <property type="entry name" value="MnmG-rel_CS"/>
</dbReference>
<evidence type="ECO:0000259" key="12">
    <source>
        <dbReference type="SMART" id="SM01228"/>
    </source>
</evidence>
<keyword evidence="6 11" id="KW-0819">tRNA processing</keyword>
<dbReference type="AlphaFoldDB" id="A0A3P3DV66"/>
<evidence type="ECO:0000256" key="8">
    <source>
        <dbReference type="ARBA" id="ARBA00023027"/>
    </source>
</evidence>
<dbReference type="InterPro" id="IPR036188">
    <property type="entry name" value="FAD/NAD-bd_sf"/>
</dbReference>
<keyword evidence="7 11" id="KW-0274">FAD</keyword>
<dbReference type="FunFam" id="3.50.50.60:FF:000002">
    <property type="entry name" value="tRNA uridine 5-carboxymethylaminomethyl modification enzyme MnmG"/>
    <property type="match status" value="1"/>
</dbReference>
<dbReference type="GO" id="GO:0002098">
    <property type="term" value="P:tRNA wobble uridine modification"/>
    <property type="evidence" value="ECO:0007669"/>
    <property type="project" value="InterPro"/>
</dbReference>
<organism evidence="13 14">
    <name type="scientific">Falsigemmobacter faecalis</name>
    <dbReference type="NCBI Taxonomy" id="2488730"/>
    <lineage>
        <taxon>Bacteria</taxon>
        <taxon>Pseudomonadati</taxon>
        <taxon>Pseudomonadota</taxon>
        <taxon>Alphaproteobacteria</taxon>
        <taxon>Rhodobacterales</taxon>
        <taxon>Paracoccaceae</taxon>
        <taxon>Falsigemmobacter</taxon>
    </lineage>
</organism>
<dbReference type="InterPro" id="IPR049312">
    <property type="entry name" value="GIDA_C_N"/>
</dbReference>
<comment type="caution">
    <text evidence="13">The sequence shown here is derived from an EMBL/GenBank/DDBJ whole genome shotgun (WGS) entry which is preliminary data.</text>
</comment>
<dbReference type="SUPFAM" id="SSF51905">
    <property type="entry name" value="FAD/NAD(P)-binding domain"/>
    <property type="match status" value="1"/>
</dbReference>
<dbReference type="PROSITE" id="PS01281">
    <property type="entry name" value="GIDA_2"/>
    <property type="match status" value="1"/>
</dbReference>
<dbReference type="Pfam" id="PF13932">
    <property type="entry name" value="SAM_GIDA_C"/>
    <property type="match status" value="1"/>
</dbReference>
<comment type="similarity">
    <text evidence="3 11">Belongs to the MnmG family.</text>
</comment>
<accession>A0A3P3DV66</accession>
<evidence type="ECO:0000256" key="4">
    <source>
        <dbReference type="ARBA" id="ARBA00020461"/>
    </source>
</evidence>
<dbReference type="Gene3D" id="3.50.50.60">
    <property type="entry name" value="FAD/NAD(P)-binding domain"/>
    <property type="match status" value="2"/>
</dbReference>
<dbReference type="PROSITE" id="PS01280">
    <property type="entry name" value="GIDA_1"/>
    <property type="match status" value="1"/>
</dbReference>
<feature type="binding site" evidence="11">
    <location>
        <begin position="269"/>
        <end position="283"/>
    </location>
    <ligand>
        <name>NAD(+)</name>
        <dbReference type="ChEBI" id="CHEBI:57540"/>
    </ligand>
</feature>
<dbReference type="InterPro" id="IPR040131">
    <property type="entry name" value="MnmG_N"/>
</dbReference>
<dbReference type="GO" id="GO:0005829">
    <property type="term" value="C:cytosol"/>
    <property type="evidence" value="ECO:0007669"/>
    <property type="project" value="TreeGrafter"/>
</dbReference>
<evidence type="ECO:0000256" key="11">
    <source>
        <dbReference type="HAMAP-Rule" id="MF_00129"/>
    </source>
</evidence>
<dbReference type="EMBL" id="RRAZ01000003">
    <property type="protein sequence ID" value="RRH77874.1"/>
    <property type="molecule type" value="Genomic_DNA"/>
</dbReference>
<evidence type="ECO:0000256" key="3">
    <source>
        <dbReference type="ARBA" id="ARBA00007653"/>
    </source>
</evidence>
<evidence type="ECO:0000256" key="6">
    <source>
        <dbReference type="ARBA" id="ARBA00022694"/>
    </source>
</evidence>